<reference evidence="2" key="1">
    <citation type="journal article" date="2014" name="Front. Microbiol.">
        <title>High frequency of phylogenetically diverse reductive dehalogenase-homologous genes in deep subseafloor sedimentary metagenomes.</title>
        <authorList>
            <person name="Kawai M."/>
            <person name="Futagami T."/>
            <person name="Toyoda A."/>
            <person name="Takaki Y."/>
            <person name="Nishi S."/>
            <person name="Hori S."/>
            <person name="Arai W."/>
            <person name="Tsubouchi T."/>
            <person name="Morono Y."/>
            <person name="Uchiyama I."/>
            <person name="Ito T."/>
            <person name="Fujiyama A."/>
            <person name="Inagaki F."/>
            <person name="Takami H."/>
        </authorList>
    </citation>
    <scope>NUCLEOTIDE SEQUENCE</scope>
    <source>
        <strain evidence="2">Expedition CK06-06</strain>
    </source>
</reference>
<dbReference type="EMBL" id="BARS01012877">
    <property type="protein sequence ID" value="GAF91107.1"/>
    <property type="molecule type" value="Genomic_DNA"/>
</dbReference>
<dbReference type="AlphaFoldDB" id="X0TSF3"/>
<gene>
    <name evidence="2" type="ORF">S01H1_22700</name>
</gene>
<name>X0TSF3_9ZZZZ</name>
<protein>
    <submittedName>
        <fullName evidence="2">Uncharacterized protein</fullName>
    </submittedName>
</protein>
<organism evidence="2">
    <name type="scientific">marine sediment metagenome</name>
    <dbReference type="NCBI Taxonomy" id="412755"/>
    <lineage>
        <taxon>unclassified sequences</taxon>
        <taxon>metagenomes</taxon>
        <taxon>ecological metagenomes</taxon>
    </lineage>
</organism>
<dbReference type="PROSITE" id="PS51257">
    <property type="entry name" value="PROKAR_LIPOPROTEIN"/>
    <property type="match status" value="1"/>
</dbReference>
<feature type="compositionally biased region" description="Basic and acidic residues" evidence="1">
    <location>
        <begin position="45"/>
        <end position="57"/>
    </location>
</feature>
<feature type="non-terminal residue" evidence="2">
    <location>
        <position position="68"/>
    </location>
</feature>
<feature type="region of interest" description="Disordered" evidence="1">
    <location>
        <begin position="30"/>
        <end position="68"/>
    </location>
</feature>
<evidence type="ECO:0000313" key="2">
    <source>
        <dbReference type="EMBL" id="GAF91107.1"/>
    </source>
</evidence>
<proteinExistence type="predicted"/>
<sequence>MFKNPSKKVFLAIFIGLVIILITAGLGCKEPAEEETASPSPVAKPVEKPAESEEVKPPTEAVGPEEKL</sequence>
<evidence type="ECO:0000256" key="1">
    <source>
        <dbReference type="SAM" id="MobiDB-lite"/>
    </source>
</evidence>
<accession>X0TSF3</accession>
<comment type="caution">
    <text evidence="2">The sequence shown here is derived from an EMBL/GenBank/DDBJ whole genome shotgun (WGS) entry which is preliminary data.</text>
</comment>